<sequence length="176" mass="21107">MEQHIFWKIGEGNIMFWWDQWLSSGPIYLQLVQSSKPKNTKVKEFWENNRWDFEDLEEVIPKHLVEEIRSVYTNFGENKDKPIWKLHPSGKFTLVSAFQELRQKEEIFNHYEAPIRETYNHLFAAREIAKCIWSWISRPLGIDSSNNIIIHIDVYWWNTKANNAVHGMLPRIIPRP</sequence>
<keyword evidence="2" id="KW-1185">Reference proteome</keyword>
<dbReference type="Proteomes" id="UP000826656">
    <property type="component" value="Unassembled WGS sequence"/>
</dbReference>
<reference evidence="1 2" key="1">
    <citation type="journal article" date="2021" name="bioRxiv">
        <title>Chromosome-scale and haplotype-resolved genome assembly of a tetraploid potato cultivar.</title>
        <authorList>
            <person name="Sun H."/>
            <person name="Jiao W.-B."/>
            <person name="Krause K."/>
            <person name="Campoy J.A."/>
            <person name="Goel M."/>
            <person name="Folz-Donahue K."/>
            <person name="Kukat C."/>
            <person name="Huettel B."/>
            <person name="Schneeberger K."/>
        </authorList>
    </citation>
    <scope>NUCLEOTIDE SEQUENCE [LARGE SCALE GENOMIC DNA]</scope>
    <source>
        <strain evidence="1">SolTubOtavaFocal</strain>
        <tissue evidence="1">Leaves</tissue>
    </source>
</reference>
<proteinExistence type="predicted"/>
<comment type="caution">
    <text evidence="1">The sequence shown here is derived from an EMBL/GenBank/DDBJ whole genome shotgun (WGS) entry which is preliminary data.</text>
</comment>
<dbReference type="EMBL" id="JAIVGD010000026">
    <property type="protein sequence ID" value="KAH0741973.1"/>
    <property type="molecule type" value="Genomic_DNA"/>
</dbReference>
<gene>
    <name evidence="1" type="ORF">KY290_035016</name>
</gene>
<evidence type="ECO:0000313" key="1">
    <source>
        <dbReference type="EMBL" id="KAH0741973.1"/>
    </source>
</evidence>
<evidence type="ECO:0000313" key="2">
    <source>
        <dbReference type="Proteomes" id="UP000826656"/>
    </source>
</evidence>
<evidence type="ECO:0008006" key="3">
    <source>
        <dbReference type="Google" id="ProtNLM"/>
    </source>
</evidence>
<organism evidence="1 2">
    <name type="scientific">Solanum tuberosum</name>
    <name type="common">Potato</name>
    <dbReference type="NCBI Taxonomy" id="4113"/>
    <lineage>
        <taxon>Eukaryota</taxon>
        <taxon>Viridiplantae</taxon>
        <taxon>Streptophyta</taxon>
        <taxon>Embryophyta</taxon>
        <taxon>Tracheophyta</taxon>
        <taxon>Spermatophyta</taxon>
        <taxon>Magnoliopsida</taxon>
        <taxon>eudicotyledons</taxon>
        <taxon>Gunneridae</taxon>
        <taxon>Pentapetalae</taxon>
        <taxon>asterids</taxon>
        <taxon>lamiids</taxon>
        <taxon>Solanales</taxon>
        <taxon>Solanaceae</taxon>
        <taxon>Solanoideae</taxon>
        <taxon>Solaneae</taxon>
        <taxon>Solanum</taxon>
    </lineage>
</organism>
<accession>A0ABQ7U5E4</accession>
<protein>
    <recommendedName>
        <fullName evidence="3">Reverse transcriptase zinc-binding domain-containing protein</fullName>
    </recommendedName>
</protein>
<name>A0ABQ7U5E4_SOLTU</name>